<dbReference type="InterPro" id="IPR007833">
    <property type="entry name" value="Capsule_polysaccharide_synth"/>
</dbReference>
<comment type="caution">
    <text evidence="2">The sequence shown here is derived from an EMBL/GenBank/DDBJ whole genome shotgun (WGS) entry which is preliminary data.</text>
</comment>
<organism evidence="2 3">
    <name type="scientific">Hephaestia caeni</name>
    <dbReference type="NCBI Taxonomy" id="645617"/>
    <lineage>
        <taxon>Bacteria</taxon>
        <taxon>Pseudomonadati</taxon>
        <taxon>Pseudomonadota</taxon>
        <taxon>Alphaproteobacteria</taxon>
        <taxon>Sphingomonadales</taxon>
        <taxon>Sphingomonadaceae</taxon>
        <taxon>Hephaestia</taxon>
    </lineage>
</organism>
<reference evidence="2 3" key="1">
    <citation type="submission" date="2018-08" db="EMBL/GenBank/DDBJ databases">
        <title>Genomic Encyclopedia of Type Strains, Phase IV (KMG-IV): sequencing the most valuable type-strain genomes for metagenomic binning, comparative biology and taxonomic classification.</title>
        <authorList>
            <person name="Goeker M."/>
        </authorList>
    </citation>
    <scope>NUCLEOTIDE SEQUENCE [LARGE SCALE GENOMIC DNA]</scope>
    <source>
        <strain evidence="2 3">DSM 25527</strain>
    </source>
</reference>
<proteinExistence type="predicted"/>
<evidence type="ECO:0000313" key="3">
    <source>
        <dbReference type="Proteomes" id="UP000266568"/>
    </source>
</evidence>
<feature type="region of interest" description="Disordered" evidence="1">
    <location>
        <begin position="1"/>
        <end position="24"/>
    </location>
</feature>
<dbReference type="CDD" id="cd16439">
    <property type="entry name" value="beta_Kdo_transferase_KpsC_2"/>
    <property type="match status" value="1"/>
</dbReference>
<dbReference type="AlphaFoldDB" id="A0A397PAG8"/>
<dbReference type="Proteomes" id="UP000266568">
    <property type="component" value="Unassembled WGS sequence"/>
</dbReference>
<dbReference type="GO" id="GO:0015774">
    <property type="term" value="P:polysaccharide transport"/>
    <property type="evidence" value="ECO:0007669"/>
    <property type="project" value="InterPro"/>
</dbReference>
<evidence type="ECO:0000313" key="2">
    <source>
        <dbReference type="EMBL" id="RIA45948.1"/>
    </source>
</evidence>
<name>A0A397PAG8_9SPHN</name>
<dbReference type="GO" id="GO:0000271">
    <property type="term" value="P:polysaccharide biosynthetic process"/>
    <property type="evidence" value="ECO:0007669"/>
    <property type="project" value="InterPro"/>
</dbReference>
<accession>A0A397PAG8</accession>
<evidence type="ECO:0000256" key="1">
    <source>
        <dbReference type="SAM" id="MobiDB-lite"/>
    </source>
</evidence>
<gene>
    <name evidence="2" type="ORF">DFR49_0477</name>
</gene>
<keyword evidence="3" id="KW-1185">Reference proteome</keyword>
<dbReference type="Pfam" id="PF05159">
    <property type="entry name" value="Capsule_synth"/>
    <property type="match status" value="2"/>
</dbReference>
<protein>
    <submittedName>
        <fullName evidence="2">Capsular polysaccharide export protein</fullName>
    </submittedName>
</protein>
<sequence length="465" mass="51433">MGGDFWQPSPSRPTNPRPSVAMERPSLTFDPWPMIEESQPIIAASGTEMALLAAAAGCAVLRPGDRRPYPRDNLLGNLLHRLVAFDYFDPWNGQPISIAAWIDILAEWRRTIDRNREIAVVCGIAAWKRSALATHLWSGKAPTFTKTPPEGPSPPGKNVAVWPSRVSPADRDRVRADDGLIVQIEDGFIRSAGLGSRLVPPCSIVVDWSGIYYDPRETSDLETLLSSAELGADLCRRAANLIQFLSRHGITKYGSERGTLLSLSDRRRKVLVAGQVADDRSVRLGRADVTNSLDLLRRVREIETDAYIIFKPHPDVVAGLRPGHVPVSEAARYVDLVLPDASIDDLLNNVDAVHVLTSLTGFEALLRGREVITHGQPFYAGWGLTRDLAEPIARRNRVLTLEQLVAATLILYPRYFDPVTGLPCPPEVLSQRFSVGSMPKPGFLQVFRSIQGRLNLVRRKQAMLQ</sequence>
<dbReference type="EMBL" id="QXDC01000002">
    <property type="protein sequence ID" value="RIA45948.1"/>
    <property type="molecule type" value="Genomic_DNA"/>
</dbReference>